<name>A0A3A9W7E0_9ACTN</name>
<comment type="caution">
    <text evidence="2">The sequence shown here is derived from an EMBL/GenBank/DDBJ whole genome shotgun (WGS) entry which is preliminary data.</text>
</comment>
<dbReference type="Gene3D" id="3.40.190.10">
    <property type="entry name" value="Periplasmic binding protein-like II"/>
    <property type="match status" value="1"/>
</dbReference>
<keyword evidence="1" id="KW-0732">Signal</keyword>
<gene>
    <name evidence="3" type="ORF">D7318_15135</name>
    <name evidence="2" type="ORF">D7319_13420</name>
</gene>
<dbReference type="InterPro" id="IPR050490">
    <property type="entry name" value="Bact_solute-bd_prot1"/>
</dbReference>
<evidence type="ECO:0000256" key="1">
    <source>
        <dbReference type="SAM" id="SignalP"/>
    </source>
</evidence>
<protein>
    <submittedName>
        <fullName evidence="2">Carbohydrate ABC transporter substrate-binding protein</fullName>
    </submittedName>
</protein>
<dbReference type="PANTHER" id="PTHR43649">
    <property type="entry name" value="ARABINOSE-BINDING PROTEIN-RELATED"/>
    <property type="match status" value="1"/>
</dbReference>
<reference evidence="4 5" key="1">
    <citation type="submission" date="2018-09" db="EMBL/GenBank/DDBJ databases">
        <title>Streptomyces sp. nov. DS1-2, an endophytic actinomycete isolated from roots of Dendrobium scabrilingue.</title>
        <authorList>
            <person name="Kuncharoen N."/>
            <person name="Kudo T."/>
            <person name="Ohkuma M."/>
            <person name="Yuki M."/>
            <person name="Tanasupawat S."/>
        </authorList>
    </citation>
    <scope>NUCLEOTIDE SEQUENCE [LARGE SCALE GENOMIC DNA]</scope>
    <source>
        <strain evidence="2 5">AZ1-7</strain>
        <strain evidence="3 4">DS1-2</strain>
    </source>
</reference>
<dbReference type="AlphaFoldDB" id="A0A3A9W7E0"/>
<feature type="signal peptide" evidence="1">
    <location>
        <begin position="1"/>
        <end position="33"/>
    </location>
</feature>
<dbReference type="Proteomes" id="UP000275024">
    <property type="component" value="Unassembled WGS sequence"/>
</dbReference>
<evidence type="ECO:0000313" key="5">
    <source>
        <dbReference type="Proteomes" id="UP000275024"/>
    </source>
</evidence>
<dbReference type="PROSITE" id="PS51257">
    <property type="entry name" value="PROKAR_LIPOPROTEIN"/>
    <property type="match status" value="1"/>
</dbReference>
<dbReference type="Proteomes" id="UP000268652">
    <property type="component" value="Unassembled WGS sequence"/>
</dbReference>
<dbReference type="InterPro" id="IPR006059">
    <property type="entry name" value="SBP"/>
</dbReference>
<sequence>MRNTPRTTLRSRRRAGRALAVGMAAVMSTALLGACSSDDDSDGDGGNGDEEITLRVGVFGQFGFEESGLYDEYMELNPHITIEQDSITDNGDYITQLRTRLSQNSGLLDIQAIEIGNIAEMTTELSDRWVDFNEYPDVDASHFVEWKNQQATDPDGRLIGLGTDIGPTGICYRTDFFEQAGLPTDRDEVTELFAGGWEDYLAVGDQFAAEGPEGVAFLDSAGGMFNAVVSGYEERYYNAEGEIAYEDTEAVATGWELATQAAEAGLSSGLEQFQPDWNQAMANGDFATLPSCPAWMLGYIQSQAGEGGEDVWDVAQSPVPSNWGGAFVGVPEAGENKDEAVALAAWLTAPEQLAKLFTERGSYPSSAEAQQLPEVLEATHDYFNDAPIGQIFSQAAADVPTTVIGPYDQQIQEGITDGLLALEQNDLSPDDAWDDVVSALDNAVAE</sequence>
<dbReference type="RefSeq" id="WP_120697648.1">
    <property type="nucleotide sequence ID" value="NZ_RBDX01000009.1"/>
</dbReference>
<dbReference type="EMBL" id="RBDY01000009">
    <property type="protein sequence ID" value="RKN22915.1"/>
    <property type="molecule type" value="Genomic_DNA"/>
</dbReference>
<accession>A0A3A9W7E0</accession>
<organism evidence="2 5">
    <name type="scientific">Streptomyces radicis</name>
    <dbReference type="NCBI Taxonomy" id="1750517"/>
    <lineage>
        <taxon>Bacteria</taxon>
        <taxon>Bacillati</taxon>
        <taxon>Actinomycetota</taxon>
        <taxon>Actinomycetes</taxon>
        <taxon>Kitasatosporales</taxon>
        <taxon>Streptomycetaceae</taxon>
        <taxon>Streptomyces</taxon>
    </lineage>
</organism>
<dbReference type="EMBL" id="RBDX01000009">
    <property type="protein sequence ID" value="RKN09095.1"/>
    <property type="molecule type" value="Genomic_DNA"/>
</dbReference>
<evidence type="ECO:0000313" key="3">
    <source>
        <dbReference type="EMBL" id="RKN22915.1"/>
    </source>
</evidence>
<keyword evidence="4" id="KW-1185">Reference proteome</keyword>
<feature type="chain" id="PRO_5038531995" evidence="1">
    <location>
        <begin position="34"/>
        <end position="446"/>
    </location>
</feature>
<dbReference type="Pfam" id="PF13416">
    <property type="entry name" value="SBP_bac_8"/>
    <property type="match status" value="1"/>
</dbReference>
<dbReference type="OrthoDB" id="3226017at2"/>
<proteinExistence type="predicted"/>
<evidence type="ECO:0000313" key="2">
    <source>
        <dbReference type="EMBL" id="RKN09095.1"/>
    </source>
</evidence>
<evidence type="ECO:0000313" key="4">
    <source>
        <dbReference type="Proteomes" id="UP000268652"/>
    </source>
</evidence>
<dbReference type="SUPFAM" id="SSF53850">
    <property type="entry name" value="Periplasmic binding protein-like II"/>
    <property type="match status" value="1"/>
</dbReference>
<dbReference type="PANTHER" id="PTHR43649:SF32">
    <property type="entry name" value="SUGAR BINDING SECRETED PROTEIN"/>
    <property type="match status" value="1"/>
</dbReference>